<evidence type="ECO:0000313" key="1">
    <source>
        <dbReference type="EMBL" id="MFC7435564.1"/>
    </source>
</evidence>
<sequence length="208" mass="23926">MDEMHVLATSWETAWRDLGLPMPDAGVHQRLLTAYAEPQRHYHTLQHLGECLTHFQAVRHLAAHPGEVALALSFHDAVYDPKGKDNEALSARWADEVLAQAGATQPRRDRVRALIMATCHQANPTEADAQLLVDIDLAILGSAPARFDEYDQQVRQEYRWVPGFLYRRKRREVLRSFLDRRHIYSTERFRQSHEAQARLNLTRAVSGR</sequence>
<dbReference type="PANTHER" id="PTHR21174">
    <property type="match status" value="1"/>
</dbReference>
<dbReference type="RefSeq" id="WP_382258463.1">
    <property type="nucleotide sequence ID" value="NZ_JBHTBX010000009.1"/>
</dbReference>
<dbReference type="SUPFAM" id="SSF109604">
    <property type="entry name" value="HD-domain/PDEase-like"/>
    <property type="match status" value="1"/>
</dbReference>
<evidence type="ECO:0000313" key="2">
    <source>
        <dbReference type="Proteomes" id="UP001596495"/>
    </source>
</evidence>
<keyword evidence="1" id="KW-0675">Receptor</keyword>
<comment type="caution">
    <text evidence="1">The sequence shown here is derived from an EMBL/GenBank/DDBJ whole genome shotgun (WGS) entry which is preliminary data.</text>
</comment>
<reference evidence="2" key="1">
    <citation type="journal article" date="2019" name="Int. J. Syst. Evol. Microbiol.">
        <title>The Global Catalogue of Microorganisms (GCM) 10K type strain sequencing project: providing services to taxonomists for standard genome sequencing and annotation.</title>
        <authorList>
            <consortium name="The Broad Institute Genomics Platform"/>
            <consortium name="The Broad Institute Genome Sequencing Center for Infectious Disease"/>
            <person name="Wu L."/>
            <person name="Ma J."/>
        </authorList>
    </citation>
    <scope>NUCLEOTIDE SEQUENCE [LARGE SCALE GENOMIC DNA]</scope>
    <source>
        <strain evidence="2">CCUG 54518</strain>
    </source>
</reference>
<protein>
    <submittedName>
        <fullName evidence="1">N-methyl-D-aspartate receptor NMDAR2C subunit</fullName>
    </submittedName>
</protein>
<accession>A0ABW2RBT0</accession>
<keyword evidence="2" id="KW-1185">Reference proteome</keyword>
<gene>
    <name evidence="1" type="ORF">ACFQNJ_13700</name>
</gene>
<dbReference type="Proteomes" id="UP001596495">
    <property type="component" value="Unassembled WGS sequence"/>
</dbReference>
<dbReference type="PIRSF" id="PIRSF035170">
    <property type="entry name" value="HD_phosphohydro"/>
    <property type="match status" value="1"/>
</dbReference>
<organism evidence="1 2">
    <name type="scientific">Hydrogenophaga bisanensis</name>
    <dbReference type="NCBI Taxonomy" id="439611"/>
    <lineage>
        <taxon>Bacteria</taxon>
        <taxon>Pseudomonadati</taxon>
        <taxon>Pseudomonadota</taxon>
        <taxon>Betaproteobacteria</taxon>
        <taxon>Burkholderiales</taxon>
        <taxon>Comamonadaceae</taxon>
        <taxon>Hydrogenophaga</taxon>
    </lineage>
</organism>
<dbReference type="EMBL" id="JBHTBX010000009">
    <property type="protein sequence ID" value="MFC7435564.1"/>
    <property type="molecule type" value="Genomic_DNA"/>
</dbReference>
<proteinExistence type="predicted"/>
<dbReference type="InterPro" id="IPR009218">
    <property type="entry name" value="HD_phosphohydro"/>
</dbReference>
<dbReference type="PANTHER" id="PTHR21174:SF0">
    <property type="entry name" value="HD PHOSPHOHYDROLASE FAMILY PROTEIN-RELATED"/>
    <property type="match status" value="1"/>
</dbReference>
<name>A0ABW2RBT0_9BURK</name>